<dbReference type="InterPro" id="IPR028998">
    <property type="entry name" value="RimP_C"/>
</dbReference>
<comment type="similarity">
    <text evidence="3">Belongs to the RimP family.</text>
</comment>
<keyword evidence="7" id="KW-1185">Reference proteome</keyword>
<reference evidence="6 7" key="1">
    <citation type="submission" date="2019-11" db="EMBL/GenBank/DDBJ databases">
        <authorList>
            <person name="Cheng Q."/>
            <person name="Yang Z."/>
        </authorList>
    </citation>
    <scope>NUCLEOTIDE SEQUENCE [LARGE SCALE GENOMIC DNA]</scope>
    <source>
        <strain evidence="6 7">HX-22-1</strain>
    </source>
</reference>
<feature type="domain" description="Ribosome maturation factor RimP C-terminal" evidence="5">
    <location>
        <begin position="86"/>
        <end position="156"/>
    </location>
</feature>
<organism evidence="6 7">
    <name type="scientific">Pedobacter puniceum</name>
    <dbReference type="NCBI Taxonomy" id="2666136"/>
    <lineage>
        <taxon>Bacteria</taxon>
        <taxon>Pseudomonadati</taxon>
        <taxon>Bacteroidota</taxon>
        <taxon>Sphingobacteriia</taxon>
        <taxon>Sphingobacteriales</taxon>
        <taxon>Sphingobacteriaceae</taxon>
        <taxon>Pedobacter</taxon>
    </lineage>
</organism>
<dbReference type="PANTHER" id="PTHR33867">
    <property type="entry name" value="RIBOSOME MATURATION FACTOR RIMP"/>
    <property type="match status" value="1"/>
</dbReference>
<evidence type="ECO:0000256" key="1">
    <source>
        <dbReference type="ARBA" id="ARBA00022490"/>
    </source>
</evidence>
<dbReference type="GO" id="GO:0005829">
    <property type="term" value="C:cytosol"/>
    <property type="evidence" value="ECO:0007669"/>
    <property type="project" value="TreeGrafter"/>
</dbReference>
<dbReference type="RefSeq" id="WP_154287541.1">
    <property type="nucleotide sequence ID" value="NZ_WKJI01000002.1"/>
</dbReference>
<protein>
    <recommendedName>
        <fullName evidence="3">Ribosome maturation factor RimP</fullName>
    </recommendedName>
</protein>
<dbReference type="Proteomes" id="UP000462931">
    <property type="component" value="Unassembled WGS sequence"/>
</dbReference>
<evidence type="ECO:0000256" key="3">
    <source>
        <dbReference type="HAMAP-Rule" id="MF_01077"/>
    </source>
</evidence>
<evidence type="ECO:0000313" key="7">
    <source>
        <dbReference type="Proteomes" id="UP000462931"/>
    </source>
</evidence>
<comment type="function">
    <text evidence="3">Required for maturation of 30S ribosomal subunits.</text>
</comment>
<dbReference type="Gene3D" id="3.30.300.70">
    <property type="entry name" value="RimP-like superfamily, N-terminal"/>
    <property type="match status" value="1"/>
</dbReference>
<feature type="domain" description="Ribosome maturation factor RimP N-terminal" evidence="4">
    <location>
        <begin position="21"/>
        <end position="80"/>
    </location>
</feature>
<dbReference type="InterPro" id="IPR028989">
    <property type="entry name" value="RimP_N"/>
</dbReference>
<proteinExistence type="inferred from homology"/>
<evidence type="ECO:0000259" key="5">
    <source>
        <dbReference type="Pfam" id="PF17384"/>
    </source>
</evidence>
<comment type="subcellular location">
    <subcellularLocation>
        <location evidence="3">Cytoplasm</location>
    </subcellularLocation>
</comment>
<keyword evidence="1 3" id="KW-0963">Cytoplasm</keyword>
<accession>A0A7K0FP36</accession>
<keyword evidence="2 3" id="KW-0690">Ribosome biogenesis</keyword>
<dbReference type="EMBL" id="WKJI01000002">
    <property type="protein sequence ID" value="MRX47401.1"/>
    <property type="molecule type" value="Genomic_DNA"/>
</dbReference>
<dbReference type="PANTHER" id="PTHR33867:SF1">
    <property type="entry name" value="RIBOSOME MATURATION FACTOR RIMP"/>
    <property type="match status" value="1"/>
</dbReference>
<evidence type="ECO:0000313" key="6">
    <source>
        <dbReference type="EMBL" id="MRX47401.1"/>
    </source>
</evidence>
<dbReference type="AlphaFoldDB" id="A0A7K0FP36"/>
<dbReference type="NCBIfam" id="NF002531">
    <property type="entry name" value="PRK02001.1"/>
    <property type="match status" value="1"/>
</dbReference>
<dbReference type="GO" id="GO:0000028">
    <property type="term" value="P:ribosomal small subunit assembly"/>
    <property type="evidence" value="ECO:0007669"/>
    <property type="project" value="TreeGrafter"/>
</dbReference>
<evidence type="ECO:0000256" key="2">
    <source>
        <dbReference type="ARBA" id="ARBA00022517"/>
    </source>
</evidence>
<dbReference type="SUPFAM" id="SSF75420">
    <property type="entry name" value="YhbC-like, N-terminal domain"/>
    <property type="match status" value="1"/>
</dbReference>
<sequence length="157" mass="17316">MGVEQRVRALAEEKIADRPDLFIVEIKVINNTKIIILLDGDNGVGIHDCAMVSRHVGYHLEEENLLDHAYNLEVSSPGLDTPLILDRQFAKNIGRNVTVKHLTGDKLEGKLLAADEESITVAHQVKAKGVKTKKAELVESKILKNSIAEVKVSVSFK</sequence>
<dbReference type="InterPro" id="IPR035956">
    <property type="entry name" value="RimP_N_sf"/>
</dbReference>
<name>A0A7K0FP36_9SPHI</name>
<dbReference type="Pfam" id="PF17384">
    <property type="entry name" value="DUF150_C"/>
    <property type="match status" value="1"/>
</dbReference>
<dbReference type="HAMAP" id="MF_01077">
    <property type="entry name" value="RimP"/>
    <property type="match status" value="1"/>
</dbReference>
<comment type="caution">
    <text evidence="6">The sequence shown here is derived from an EMBL/GenBank/DDBJ whole genome shotgun (WGS) entry which is preliminary data.</text>
</comment>
<gene>
    <name evidence="3 6" type="primary">rimP</name>
    <name evidence="6" type="ORF">GJJ64_09395</name>
</gene>
<dbReference type="InterPro" id="IPR003728">
    <property type="entry name" value="Ribosome_maturation_RimP"/>
</dbReference>
<dbReference type="Pfam" id="PF02576">
    <property type="entry name" value="RimP_N"/>
    <property type="match status" value="1"/>
</dbReference>
<evidence type="ECO:0000259" key="4">
    <source>
        <dbReference type="Pfam" id="PF02576"/>
    </source>
</evidence>
<dbReference type="GO" id="GO:0006412">
    <property type="term" value="P:translation"/>
    <property type="evidence" value="ECO:0007669"/>
    <property type="project" value="TreeGrafter"/>
</dbReference>